<feature type="signal peptide" evidence="2">
    <location>
        <begin position="1"/>
        <end position="21"/>
    </location>
</feature>
<feature type="non-terminal residue" evidence="3">
    <location>
        <position position="230"/>
    </location>
</feature>
<evidence type="ECO:0000256" key="2">
    <source>
        <dbReference type="SAM" id="SignalP"/>
    </source>
</evidence>
<evidence type="ECO:0000313" key="3">
    <source>
        <dbReference type="EMBL" id="MDI1437543.1"/>
    </source>
</evidence>
<evidence type="ECO:0008006" key="5">
    <source>
        <dbReference type="Google" id="ProtNLM"/>
    </source>
</evidence>
<gene>
    <name evidence="3" type="ORF">QHF89_48995</name>
</gene>
<reference evidence="3 4" key="1">
    <citation type="submission" date="2023-04" db="EMBL/GenBank/DDBJ databases">
        <title>The genome sequence of Polyangium sorediatum DSM14670.</title>
        <authorList>
            <person name="Zhang X."/>
        </authorList>
    </citation>
    <scope>NUCLEOTIDE SEQUENCE [LARGE SCALE GENOMIC DNA]</scope>
    <source>
        <strain evidence="3 4">DSM 14670</strain>
    </source>
</reference>
<sequence length="230" mass="22356">MSKGKLRRPILAALTVSVAAAFGGCLEPTQITLEIVTDLDCSQIDSTAIVVSNEAQSADTIRDPGAVAGECNGGRIGAIVLLPKSAKNEAIAIKVVTGVGLTAESCLNDPEQTPAPGLGCIVARRRLRFIPSTPLELPVKMRGECIGEICNPESTCIAKGLCVDSLVNEQACKGEDTDETCQPTGGGSGGNGGGSGGNGGGSGGNGGGSGGNGGGMGGNNGGSGGSGGGG</sequence>
<comment type="caution">
    <text evidence="3">The sequence shown here is derived from an EMBL/GenBank/DDBJ whole genome shotgun (WGS) entry which is preliminary data.</text>
</comment>
<dbReference type="Proteomes" id="UP001160301">
    <property type="component" value="Unassembled WGS sequence"/>
</dbReference>
<dbReference type="PROSITE" id="PS51257">
    <property type="entry name" value="PROKAR_LIPOPROTEIN"/>
    <property type="match status" value="1"/>
</dbReference>
<accession>A0ABT6PAD4</accession>
<protein>
    <recommendedName>
        <fullName evidence="5">Lipoprotein</fullName>
    </recommendedName>
</protein>
<organism evidence="3 4">
    <name type="scientific">Polyangium sorediatum</name>
    <dbReference type="NCBI Taxonomy" id="889274"/>
    <lineage>
        <taxon>Bacteria</taxon>
        <taxon>Pseudomonadati</taxon>
        <taxon>Myxococcota</taxon>
        <taxon>Polyangia</taxon>
        <taxon>Polyangiales</taxon>
        <taxon>Polyangiaceae</taxon>
        <taxon>Polyangium</taxon>
    </lineage>
</organism>
<dbReference type="EMBL" id="JARZHI010000135">
    <property type="protein sequence ID" value="MDI1437543.1"/>
    <property type="molecule type" value="Genomic_DNA"/>
</dbReference>
<feature type="compositionally biased region" description="Gly residues" evidence="1">
    <location>
        <begin position="184"/>
        <end position="230"/>
    </location>
</feature>
<evidence type="ECO:0000313" key="4">
    <source>
        <dbReference type="Proteomes" id="UP001160301"/>
    </source>
</evidence>
<feature type="chain" id="PRO_5046980932" description="Lipoprotein" evidence="2">
    <location>
        <begin position="22"/>
        <end position="230"/>
    </location>
</feature>
<feature type="region of interest" description="Disordered" evidence="1">
    <location>
        <begin position="175"/>
        <end position="230"/>
    </location>
</feature>
<keyword evidence="2" id="KW-0732">Signal</keyword>
<keyword evidence="4" id="KW-1185">Reference proteome</keyword>
<name>A0ABT6PAD4_9BACT</name>
<dbReference type="RefSeq" id="WP_284721979.1">
    <property type="nucleotide sequence ID" value="NZ_JARZHI010000135.1"/>
</dbReference>
<proteinExistence type="predicted"/>
<evidence type="ECO:0000256" key="1">
    <source>
        <dbReference type="SAM" id="MobiDB-lite"/>
    </source>
</evidence>